<feature type="compositionally biased region" description="Low complexity" evidence="1">
    <location>
        <begin position="178"/>
        <end position="204"/>
    </location>
</feature>
<dbReference type="Proteomes" id="UP000036367">
    <property type="component" value="Unassembled WGS sequence"/>
</dbReference>
<dbReference type="Pfam" id="PF26363">
    <property type="entry name" value="Phospholipase-like"/>
    <property type="match status" value="1"/>
</dbReference>
<dbReference type="STRING" id="595434.RISK_001532"/>
<comment type="caution">
    <text evidence="2">The sequence shown here is derived from an EMBL/GenBank/DDBJ whole genome shotgun (WGS) entry which is preliminary data.</text>
</comment>
<feature type="compositionally biased region" description="Low complexity" evidence="1">
    <location>
        <begin position="265"/>
        <end position="279"/>
    </location>
</feature>
<dbReference type="OrthoDB" id="271797at2"/>
<protein>
    <submittedName>
        <fullName evidence="2">Heavy metal translocating P-type ATPase</fullName>
    </submittedName>
</protein>
<proteinExistence type="predicted"/>
<dbReference type="AlphaFoldDB" id="A0A0J1BIC9"/>
<dbReference type="SUPFAM" id="SSF53474">
    <property type="entry name" value="alpha/beta-Hydrolases"/>
    <property type="match status" value="1"/>
</dbReference>
<feature type="region of interest" description="Disordered" evidence="1">
    <location>
        <begin position="74"/>
        <end position="122"/>
    </location>
</feature>
<accession>A0A0J1BIC9</accession>
<feature type="compositionally biased region" description="Pro residues" evidence="1">
    <location>
        <begin position="217"/>
        <end position="226"/>
    </location>
</feature>
<sequence>MRFKSGQESDAGNEVQKLSRRQLVHRRLLRVEMLTQRLMLAADGTLADPTPFPLSSGVQTSDAYLSRGCPEGTIMTPADGCRPDTGAGTPSSDDMTSSSSATMSGTLSSTMSCGDAVDSMGTGSPTWQEWDWLAHVGSFDRVSTGGVCQPTDFPLPTLTPTQWTDPGESGPDDSPSNPSATSQPTSQGPSPTSIPEYPSDPTDGGPTGDGPTGDPTSPDPTSPPDPTSSGLPENDPNPTQPPSPTNWPVPPGPEPVPSPSPSLTPNPSSTPSSSSSSSSCEGDFAIEDIGLYNVDPSKGLREGDSIELHVTLEPYCSSRTPDLTIKIDSDFDGTFSEAEITRHRSEDYMLRHGFTSFYAYAVFKDDGPSPGNATPSDEVLVEVAFGEDQRSYTLEVANVPPAMSNSPVFHAGETEEGMQYYEMTASWRDPSAEEVFLLSVEWPDGVVSEQAFTPDDYRDNLGWYQSVTGKVRRYFEEGESRPGFYPATVTIADDDGGESTVVMQQVELSLNHNDSNENDQDDIFDYGGVSDPDLLRFNFGQFKNELMDEETGYFFLYHPDQTIRLWDSPTKEQRVMGNESIGPYQNGSSGFLDDYAREEGPLPYTLVSYSDQDTLYMEGFELGSSEIEFYWAWDYDKAAESHGGDYVGQPYHPVVYGGKIKATSWGIDYDTDSDNQGVIEFSEWEDELEDNDYAIGKILCLPDGVTACRNRPLALSVLRMPPGLSEANGAVRVRFDELTGKTSSGEIRMTVGGVLLPNAIPTAIEGGGTVITPGHAYDLNQLLYNQNTGQIHVYLQALTASGGNRMKKTIEMLGKPVDRIKATVAVPGRGERTDTIRRMNVEPQSFYEHLNRRDTTGMEDHGTNGQAIRSLLASQLVYDLKGSTDWSLRMLGREEMEFLKIPEDIQEAILDHNVDGLKVALYMDYVSKSFIVSFAGTEKEEADFYTDINNAQGEWTDQYLKAFEIGHYFKFYSATQKYSVLFTGHSLGGGLASAAYVTSGFNADTFNAAGLRREAMYHQDGNGNVLFGADGEATELYPGMKERYLNAAHTVERYYMEHDFLSYFQNHYNTILDDIRVVSNVAVLIGSGPLAHIGKEKLLAWVQDLFHPALGAPYQIDGPYNLDLSGRINWSWLSFVPVEMGLSHKGTVLDYGVFTEEDESLPLDAEDRLRWNILGEFNAL</sequence>
<reference evidence="2" key="1">
    <citation type="submission" date="2015-05" db="EMBL/GenBank/DDBJ databases">
        <title>Permanent draft genome of Rhodopirellula islandicus K833.</title>
        <authorList>
            <person name="Kizina J."/>
            <person name="Richter M."/>
            <person name="Glockner F.O."/>
            <person name="Harder J."/>
        </authorList>
    </citation>
    <scope>NUCLEOTIDE SEQUENCE [LARGE SCALE GENOMIC DNA]</scope>
    <source>
        <strain evidence="2">K833</strain>
    </source>
</reference>
<dbReference type="PATRIC" id="fig|595434.4.peg.1468"/>
<keyword evidence="3" id="KW-1185">Reference proteome</keyword>
<dbReference type="RefSeq" id="WP_160311406.1">
    <property type="nucleotide sequence ID" value="NZ_LECT01000015.1"/>
</dbReference>
<evidence type="ECO:0000313" key="3">
    <source>
        <dbReference type="Proteomes" id="UP000036367"/>
    </source>
</evidence>
<organism evidence="2 3">
    <name type="scientific">Rhodopirellula islandica</name>
    <dbReference type="NCBI Taxonomy" id="595434"/>
    <lineage>
        <taxon>Bacteria</taxon>
        <taxon>Pseudomonadati</taxon>
        <taxon>Planctomycetota</taxon>
        <taxon>Planctomycetia</taxon>
        <taxon>Pirellulales</taxon>
        <taxon>Pirellulaceae</taxon>
        <taxon>Rhodopirellula</taxon>
    </lineage>
</organism>
<evidence type="ECO:0000313" key="2">
    <source>
        <dbReference type="EMBL" id="KLU06321.1"/>
    </source>
</evidence>
<feature type="compositionally biased region" description="Low complexity" evidence="1">
    <location>
        <begin position="150"/>
        <end position="161"/>
    </location>
</feature>
<evidence type="ECO:0000256" key="1">
    <source>
        <dbReference type="SAM" id="MobiDB-lite"/>
    </source>
</evidence>
<gene>
    <name evidence="2" type="ORF">RISK_001532</name>
</gene>
<feature type="compositionally biased region" description="Pro residues" evidence="1">
    <location>
        <begin position="238"/>
        <end position="264"/>
    </location>
</feature>
<dbReference type="Gene3D" id="3.40.50.1820">
    <property type="entry name" value="alpha/beta hydrolase"/>
    <property type="match status" value="1"/>
</dbReference>
<dbReference type="EMBL" id="LECT01000015">
    <property type="protein sequence ID" value="KLU06321.1"/>
    <property type="molecule type" value="Genomic_DNA"/>
</dbReference>
<dbReference type="InterPro" id="IPR029058">
    <property type="entry name" value="AB_hydrolase_fold"/>
</dbReference>
<name>A0A0J1BIC9_RHOIS</name>
<feature type="compositionally biased region" description="Low complexity" evidence="1">
    <location>
        <begin position="89"/>
        <end position="112"/>
    </location>
</feature>
<feature type="region of interest" description="Disordered" evidence="1">
    <location>
        <begin position="147"/>
        <end position="281"/>
    </location>
</feature>